<keyword evidence="2 5" id="KW-0812">Transmembrane</keyword>
<evidence type="ECO:0000256" key="3">
    <source>
        <dbReference type="ARBA" id="ARBA00022989"/>
    </source>
</evidence>
<comment type="subcellular location">
    <subcellularLocation>
        <location evidence="1">Cell membrane</location>
        <topology evidence="1">Multi-pass membrane protein</topology>
    </subcellularLocation>
</comment>
<dbReference type="Gene3D" id="1.20.1560.10">
    <property type="entry name" value="ABC transporter type 1, transmembrane domain"/>
    <property type="match status" value="1"/>
</dbReference>
<evidence type="ECO:0000256" key="5">
    <source>
        <dbReference type="SAM" id="Phobius"/>
    </source>
</evidence>
<feature type="transmembrane region" description="Helical" evidence="5">
    <location>
        <begin position="85"/>
        <end position="105"/>
    </location>
</feature>
<dbReference type="GO" id="GO:0005524">
    <property type="term" value="F:ATP binding"/>
    <property type="evidence" value="ECO:0007669"/>
    <property type="project" value="UniProtKB-KW"/>
</dbReference>
<feature type="transmembrane region" description="Helical" evidence="5">
    <location>
        <begin position="315"/>
        <end position="334"/>
    </location>
</feature>
<dbReference type="InterPro" id="IPR011527">
    <property type="entry name" value="ABC1_TM_dom"/>
</dbReference>
<evidence type="ECO:0000313" key="8">
    <source>
        <dbReference type="EMBL" id="MCF4006630.1"/>
    </source>
</evidence>
<feature type="transmembrane region" description="Helical" evidence="5">
    <location>
        <begin position="163"/>
        <end position="181"/>
    </location>
</feature>
<dbReference type="Pfam" id="PF00664">
    <property type="entry name" value="ABC_membrane"/>
    <property type="match status" value="1"/>
</dbReference>
<keyword evidence="8" id="KW-0067">ATP-binding</keyword>
<feature type="domain" description="ABC transporter" evidence="6">
    <location>
        <begin position="299"/>
        <end position="525"/>
    </location>
</feature>
<dbReference type="SUPFAM" id="SSF90123">
    <property type="entry name" value="ABC transporter transmembrane region"/>
    <property type="match status" value="1"/>
</dbReference>
<dbReference type="InterPro" id="IPR003439">
    <property type="entry name" value="ABC_transporter-like_ATP-bd"/>
</dbReference>
<evidence type="ECO:0000313" key="9">
    <source>
        <dbReference type="Proteomes" id="UP001139336"/>
    </source>
</evidence>
<dbReference type="AlphaFoldDB" id="A0A9X1QTA2"/>
<dbReference type="Gene3D" id="3.40.50.300">
    <property type="entry name" value="P-loop containing nucleotide triphosphate hydrolases"/>
    <property type="match status" value="1"/>
</dbReference>
<dbReference type="InterPro" id="IPR036640">
    <property type="entry name" value="ABC1_TM_sf"/>
</dbReference>
<sequence>MAVTPPSRQLRAWQWFLPKDPPQDEAELRRSRWGGPLKSTLVLLSSYRGAFAILVVAMMAASVISAIAVRLVSSTVDRALENHDLGLLVLPFLGVIALAFLAFYVDAINAGFSAISLARLVHTLRTSLTTKILGAQSITRSPGEMLSTLSKDTTTISRLKADIAFPVGMLGYVLGITAVLIPMNWVLALSVPVAVTAVFLVSLATSAPITRSMHAFREAETSSISLATDYAQGARVVKGLGAVPHAEERYRAAAREARDAQVRQVSILGMANIARQFTAVIGTVSIIVWACILTWRQEISVGDLLTVSMLVPPGVAATGISLSKIIGNIALAMASMRRIQELDEELSQTNVSEEVQAVPLPPEGLTVWSIHDASSHAHAQRLATALAATQGRRVLWTPHAIHIFEGTLAENIDPLGKYSRDRVSTALEVAACEDILRRLKNDPYHGELGEAGFSLSGGQRQRVALARAIAAEPDILVLDDPTTGLDAITVDRVCQRVKEHRAGRRTIVMTTSRAWLAVADHVEEL</sequence>
<dbReference type="PANTHER" id="PTHR43394">
    <property type="entry name" value="ATP-DEPENDENT PERMEASE MDL1, MITOCHONDRIAL"/>
    <property type="match status" value="1"/>
</dbReference>
<dbReference type="GO" id="GO:0016887">
    <property type="term" value="F:ATP hydrolysis activity"/>
    <property type="evidence" value="ECO:0007669"/>
    <property type="project" value="InterPro"/>
</dbReference>
<dbReference type="GO" id="GO:0015421">
    <property type="term" value="F:ABC-type oligopeptide transporter activity"/>
    <property type="evidence" value="ECO:0007669"/>
    <property type="project" value="TreeGrafter"/>
</dbReference>
<keyword evidence="8" id="KW-0547">Nucleotide-binding</keyword>
<comment type="caution">
    <text evidence="8">The sequence shown here is derived from an EMBL/GenBank/DDBJ whole genome shotgun (WGS) entry which is preliminary data.</text>
</comment>
<dbReference type="PROSITE" id="PS50893">
    <property type="entry name" value="ABC_TRANSPORTER_2"/>
    <property type="match status" value="1"/>
</dbReference>
<dbReference type="GO" id="GO:0005886">
    <property type="term" value="C:plasma membrane"/>
    <property type="evidence" value="ECO:0007669"/>
    <property type="project" value="UniProtKB-SubCell"/>
</dbReference>
<proteinExistence type="predicted"/>
<evidence type="ECO:0000256" key="4">
    <source>
        <dbReference type="ARBA" id="ARBA00023136"/>
    </source>
</evidence>
<dbReference type="PROSITE" id="PS50929">
    <property type="entry name" value="ABC_TM1F"/>
    <property type="match status" value="1"/>
</dbReference>
<dbReference type="RefSeq" id="WP_236118415.1">
    <property type="nucleotide sequence ID" value="NZ_JAKGSI010000002.1"/>
</dbReference>
<dbReference type="InterPro" id="IPR039421">
    <property type="entry name" value="Type_1_exporter"/>
</dbReference>
<accession>A0A9X1QTA2</accession>
<keyword evidence="4 5" id="KW-0472">Membrane</keyword>
<gene>
    <name evidence="8" type="ORF">L1O03_05485</name>
</gene>
<keyword evidence="9" id="KW-1185">Reference proteome</keyword>
<feature type="transmembrane region" description="Helical" evidence="5">
    <location>
        <begin position="51"/>
        <end position="73"/>
    </location>
</feature>
<reference evidence="8" key="1">
    <citation type="submission" date="2022-01" db="EMBL/GenBank/DDBJ databases">
        <title>Corynebacterium sp. nov isolated from isolated from the feces of the greater white-fronted geese (Anser albifrons) at Poyang Lake, PR China.</title>
        <authorList>
            <person name="Liu Q."/>
        </authorList>
    </citation>
    <scope>NUCLEOTIDE SEQUENCE</scope>
    <source>
        <strain evidence="8">JCM 32435</strain>
    </source>
</reference>
<evidence type="ECO:0000259" key="7">
    <source>
        <dbReference type="PROSITE" id="PS50929"/>
    </source>
</evidence>
<dbReference type="PROSITE" id="PS00211">
    <property type="entry name" value="ABC_TRANSPORTER_1"/>
    <property type="match status" value="1"/>
</dbReference>
<dbReference type="Proteomes" id="UP001139336">
    <property type="component" value="Unassembled WGS sequence"/>
</dbReference>
<evidence type="ECO:0000259" key="6">
    <source>
        <dbReference type="PROSITE" id="PS50893"/>
    </source>
</evidence>
<evidence type="ECO:0000256" key="1">
    <source>
        <dbReference type="ARBA" id="ARBA00004651"/>
    </source>
</evidence>
<dbReference type="InterPro" id="IPR027417">
    <property type="entry name" value="P-loop_NTPase"/>
</dbReference>
<evidence type="ECO:0000256" key="2">
    <source>
        <dbReference type="ARBA" id="ARBA00022692"/>
    </source>
</evidence>
<feature type="transmembrane region" description="Helical" evidence="5">
    <location>
        <begin position="277"/>
        <end position="295"/>
    </location>
</feature>
<feature type="transmembrane region" description="Helical" evidence="5">
    <location>
        <begin position="187"/>
        <end position="207"/>
    </location>
</feature>
<dbReference type="InterPro" id="IPR017871">
    <property type="entry name" value="ABC_transporter-like_CS"/>
</dbReference>
<dbReference type="PANTHER" id="PTHR43394:SF1">
    <property type="entry name" value="ATP-BINDING CASSETTE SUB-FAMILY B MEMBER 10, MITOCHONDRIAL"/>
    <property type="match status" value="1"/>
</dbReference>
<organism evidence="8 9">
    <name type="scientific">Corynebacterium uropygiale</name>
    <dbReference type="NCBI Taxonomy" id="1775911"/>
    <lineage>
        <taxon>Bacteria</taxon>
        <taxon>Bacillati</taxon>
        <taxon>Actinomycetota</taxon>
        <taxon>Actinomycetes</taxon>
        <taxon>Mycobacteriales</taxon>
        <taxon>Corynebacteriaceae</taxon>
        <taxon>Corynebacterium</taxon>
    </lineage>
</organism>
<protein>
    <submittedName>
        <fullName evidence="8">ABC transporter ATP-binding protein/permease</fullName>
    </submittedName>
</protein>
<feature type="domain" description="ABC transmembrane type-1" evidence="7">
    <location>
        <begin position="52"/>
        <end position="311"/>
    </location>
</feature>
<keyword evidence="3 5" id="KW-1133">Transmembrane helix</keyword>
<dbReference type="SUPFAM" id="SSF52540">
    <property type="entry name" value="P-loop containing nucleoside triphosphate hydrolases"/>
    <property type="match status" value="1"/>
</dbReference>
<dbReference type="EMBL" id="JAKGSI010000002">
    <property type="protein sequence ID" value="MCF4006630.1"/>
    <property type="molecule type" value="Genomic_DNA"/>
</dbReference>
<dbReference type="Pfam" id="PF00005">
    <property type="entry name" value="ABC_tran"/>
    <property type="match status" value="1"/>
</dbReference>
<name>A0A9X1QTA2_9CORY</name>